<evidence type="ECO:0000256" key="3">
    <source>
        <dbReference type="ARBA" id="ARBA00022989"/>
    </source>
</evidence>
<dbReference type="AlphaFoldDB" id="A0A2K1J7A6"/>
<dbReference type="CDD" id="cd16914">
    <property type="entry name" value="EcfT"/>
    <property type="match status" value="1"/>
</dbReference>
<feature type="transmembrane region" description="Helical" evidence="5">
    <location>
        <begin position="173"/>
        <end position="191"/>
    </location>
</feature>
<proteinExistence type="predicted"/>
<evidence type="ECO:0000256" key="1">
    <source>
        <dbReference type="ARBA" id="ARBA00004141"/>
    </source>
</evidence>
<reference evidence="6 8" key="2">
    <citation type="journal article" date="2018" name="Plant J.">
        <title>The Physcomitrella patens chromosome-scale assembly reveals moss genome structure and evolution.</title>
        <authorList>
            <person name="Lang D."/>
            <person name="Ullrich K.K."/>
            <person name="Murat F."/>
            <person name="Fuchs J."/>
            <person name="Jenkins J."/>
            <person name="Haas F.B."/>
            <person name="Piednoel M."/>
            <person name="Gundlach H."/>
            <person name="Van Bel M."/>
            <person name="Meyberg R."/>
            <person name="Vives C."/>
            <person name="Morata J."/>
            <person name="Symeonidi A."/>
            <person name="Hiss M."/>
            <person name="Muchero W."/>
            <person name="Kamisugi Y."/>
            <person name="Saleh O."/>
            <person name="Blanc G."/>
            <person name="Decker E.L."/>
            <person name="van Gessel N."/>
            <person name="Grimwood J."/>
            <person name="Hayes R.D."/>
            <person name="Graham S.W."/>
            <person name="Gunter L.E."/>
            <person name="McDaniel S.F."/>
            <person name="Hoernstein S.N.W."/>
            <person name="Larsson A."/>
            <person name="Li F.W."/>
            <person name="Perroud P.F."/>
            <person name="Phillips J."/>
            <person name="Ranjan P."/>
            <person name="Rokshar D.S."/>
            <person name="Rothfels C.J."/>
            <person name="Schneider L."/>
            <person name="Shu S."/>
            <person name="Stevenson D.W."/>
            <person name="Thummler F."/>
            <person name="Tillich M."/>
            <person name="Villarreal Aguilar J.C."/>
            <person name="Widiez T."/>
            <person name="Wong G.K."/>
            <person name="Wymore A."/>
            <person name="Zhang Y."/>
            <person name="Zimmer A.D."/>
            <person name="Quatrano R.S."/>
            <person name="Mayer K.F.X."/>
            <person name="Goodstein D."/>
            <person name="Casacuberta J.M."/>
            <person name="Vandepoele K."/>
            <person name="Reski R."/>
            <person name="Cuming A.C."/>
            <person name="Tuskan G.A."/>
            <person name="Maumus F."/>
            <person name="Salse J."/>
            <person name="Schmutz J."/>
            <person name="Rensing S.A."/>
        </authorList>
    </citation>
    <scope>NUCLEOTIDE SEQUENCE [LARGE SCALE GENOMIC DNA]</scope>
    <source>
        <strain evidence="7 8">cv. Gransden 2004</strain>
    </source>
</reference>
<dbReference type="InterPro" id="IPR003339">
    <property type="entry name" value="ABC/ECF_trnsptr_transmembrane"/>
</dbReference>
<evidence type="ECO:0000256" key="2">
    <source>
        <dbReference type="ARBA" id="ARBA00022692"/>
    </source>
</evidence>
<dbReference type="Gramene" id="Pp3c16_5660V3.2">
    <property type="protein sequence ID" value="Pp3c16_5660V3.2"/>
    <property type="gene ID" value="Pp3c16_5660"/>
</dbReference>
<dbReference type="EnsemblPlants" id="Pp3c16_5660V3.2">
    <property type="protein sequence ID" value="Pp3c16_5660V3.2"/>
    <property type="gene ID" value="Pp3c16_5660"/>
</dbReference>
<dbReference type="EMBL" id="ABEU02000016">
    <property type="protein sequence ID" value="PNR37406.1"/>
    <property type="molecule type" value="Genomic_DNA"/>
</dbReference>
<keyword evidence="3 5" id="KW-1133">Transmembrane helix</keyword>
<evidence type="ECO:0000256" key="5">
    <source>
        <dbReference type="SAM" id="Phobius"/>
    </source>
</evidence>
<name>A0A2K1J7A6_PHYPA</name>
<dbReference type="GO" id="GO:0005886">
    <property type="term" value="C:plasma membrane"/>
    <property type="evidence" value="ECO:0007669"/>
    <property type="project" value="UniProtKB-ARBA"/>
</dbReference>
<dbReference type="OrthoDB" id="2019294at2759"/>
<dbReference type="EnsemblPlants" id="Pp3c16_5660V3.1">
    <property type="protein sequence ID" value="Pp3c16_5660V3.1"/>
    <property type="gene ID" value="Pp3c16_5660"/>
</dbReference>
<dbReference type="STRING" id="3218.A0A2K1J7A6"/>
<dbReference type="Pfam" id="PF02361">
    <property type="entry name" value="CbiQ"/>
    <property type="match status" value="1"/>
</dbReference>
<evidence type="ECO:0000313" key="8">
    <source>
        <dbReference type="Proteomes" id="UP000006727"/>
    </source>
</evidence>
<dbReference type="PANTHER" id="PTHR33514:SF13">
    <property type="entry name" value="PROTEIN ABCI12, CHLOROPLASTIC"/>
    <property type="match status" value="1"/>
</dbReference>
<dbReference type="RefSeq" id="XP_024398704.1">
    <property type="nucleotide sequence ID" value="XM_024542936.2"/>
</dbReference>
<dbReference type="Gramene" id="Pp3c16_5660V3.1">
    <property type="protein sequence ID" value="Pp3c16_5660V3.1"/>
    <property type="gene ID" value="Pp3c16_5660"/>
</dbReference>
<reference evidence="6 8" key="1">
    <citation type="journal article" date="2008" name="Science">
        <title>The Physcomitrella genome reveals evolutionary insights into the conquest of land by plants.</title>
        <authorList>
            <person name="Rensing S."/>
            <person name="Lang D."/>
            <person name="Zimmer A."/>
            <person name="Terry A."/>
            <person name="Salamov A."/>
            <person name="Shapiro H."/>
            <person name="Nishiyama T."/>
            <person name="Perroud P.-F."/>
            <person name="Lindquist E."/>
            <person name="Kamisugi Y."/>
            <person name="Tanahashi T."/>
            <person name="Sakakibara K."/>
            <person name="Fujita T."/>
            <person name="Oishi K."/>
            <person name="Shin-I T."/>
            <person name="Kuroki Y."/>
            <person name="Toyoda A."/>
            <person name="Suzuki Y."/>
            <person name="Hashimoto A."/>
            <person name="Yamaguchi K."/>
            <person name="Sugano A."/>
            <person name="Kohara Y."/>
            <person name="Fujiyama A."/>
            <person name="Anterola A."/>
            <person name="Aoki S."/>
            <person name="Ashton N."/>
            <person name="Barbazuk W.B."/>
            <person name="Barker E."/>
            <person name="Bennetzen J."/>
            <person name="Bezanilla M."/>
            <person name="Blankenship R."/>
            <person name="Cho S.H."/>
            <person name="Dutcher S."/>
            <person name="Estelle M."/>
            <person name="Fawcett J.A."/>
            <person name="Gundlach H."/>
            <person name="Hanada K."/>
            <person name="Heyl A."/>
            <person name="Hicks K.A."/>
            <person name="Hugh J."/>
            <person name="Lohr M."/>
            <person name="Mayer K."/>
            <person name="Melkozernov A."/>
            <person name="Murata T."/>
            <person name="Nelson D."/>
            <person name="Pils B."/>
            <person name="Prigge M."/>
            <person name="Reiss B."/>
            <person name="Renner T."/>
            <person name="Rombauts S."/>
            <person name="Rushton P."/>
            <person name="Sanderfoot A."/>
            <person name="Schween G."/>
            <person name="Shiu S.-H."/>
            <person name="Stueber K."/>
            <person name="Theodoulou F.L."/>
            <person name="Tu H."/>
            <person name="Van de Peer Y."/>
            <person name="Verrier P.J."/>
            <person name="Waters E."/>
            <person name="Wood A."/>
            <person name="Yang L."/>
            <person name="Cove D."/>
            <person name="Cuming A."/>
            <person name="Hasebe M."/>
            <person name="Lucas S."/>
            <person name="Mishler D.B."/>
            <person name="Reski R."/>
            <person name="Grigoriev I."/>
            <person name="Quatrano R.S."/>
            <person name="Boore J.L."/>
        </authorList>
    </citation>
    <scope>NUCLEOTIDE SEQUENCE [LARGE SCALE GENOMIC DNA]</scope>
    <source>
        <strain evidence="7 8">cv. Gransden 2004</strain>
    </source>
</reference>
<sequence length="429" mass="47468">MLAVAPLFCPPLSTSSLKRCVSVDSRPNAQTRESKGLGFKSQPQISCLIAKIPFARVSAYQTQHGYFFNIRPWSPSSNGRRSVRTSVVCETQKNEDENVTRARGDQLRSWILNSARKRQESLGERIMRMVAGASSAPIAQYIPFPVTPLHTLDPRVKQAWLLALVVLPARSHMAIRISMVAFLAVATMCTLPRRIWQDQLGRMAALSGFLFVMLALGTDGVAPVMQSRRPLIASQGLPKLPAALSGYKYVLLKLGPFQLTRKGVSLAAAASCLSFTVLQSASLCLTTTTPEQLAAALRWYLAPFARLGAPVEELILTLLLSLRFIGIVFDEVRNLAVGVVARSIEWKSLRLLETADIFFNLIGRIFKNLFLHADQISQAMVARGYRGNPVKHRIYFLTKLSIKPQDWIAISGLLILTAFSMYLEITLPA</sequence>
<keyword evidence="8" id="KW-1185">Reference proteome</keyword>
<reference evidence="7" key="3">
    <citation type="submission" date="2020-12" db="UniProtKB">
        <authorList>
            <consortium name="EnsemblPlants"/>
        </authorList>
    </citation>
    <scope>IDENTIFICATION</scope>
</reference>
<feature type="transmembrane region" description="Helical" evidence="5">
    <location>
        <begin position="203"/>
        <end position="225"/>
    </location>
</feature>
<dbReference type="Proteomes" id="UP000006727">
    <property type="component" value="Chromosome 16"/>
</dbReference>
<evidence type="ECO:0000256" key="4">
    <source>
        <dbReference type="ARBA" id="ARBA00023136"/>
    </source>
</evidence>
<dbReference type="GeneID" id="112293476"/>
<accession>A0A2K1J7A6</accession>
<evidence type="ECO:0000313" key="6">
    <source>
        <dbReference type="EMBL" id="PNR37406.1"/>
    </source>
</evidence>
<keyword evidence="4 5" id="KW-0472">Membrane</keyword>
<comment type="subcellular location">
    <subcellularLocation>
        <location evidence="1">Membrane</location>
        <topology evidence="1">Multi-pass membrane protein</topology>
    </subcellularLocation>
</comment>
<evidence type="ECO:0000313" key="7">
    <source>
        <dbReference type="EnsemblPlants" id="Pp3c16_5660V3.1"/>
    </source>
</evidence>
<protein>
    <submittedName>
        <fullName evidence="6 7">Uncharacterized protein</fullName>
    </submittedName>
</protein>
<organism evidence="6">
    <name type="scientific">Physcomitrium patens</name>
    <name type="common">Spreading-leaved earth moss</name>
    <name type="synonym">Physcomitrella patens</name>
    <dbReference type="NCBI Taxonomy" id="3218"/>
    <lineage>
        <taxon>Eukaryota</taxon>
        <taxon>Viridiplantae</taxon>
        <taxon>Streptophyta</taxon>
        <taxon>Embryophyta</taxon>
        <taxon>Bryophyta</taxon>
        <taxon>Bryophytina</taxon>
        <taxon>Bryopsida</taxon>
        <taxon>Funariidae</taxon>
        <taxon>Funariales</taxon>
        <taxon>Funariaceae</taxon>
        <taxon>Physcomitrium</taxon>
    </lineage>
</organism>
<dbReference type="PaxDb" id="3218-PP1S15_406V6.1"/>
<gene>
    <name evidence="7" type="primary">LOC112293476</name>
    <name evidence="6" type="ORF">PHYPA_020515</name>
</gene>
<dbReference type="PANTHER" id="PTHR33514">
    <property type="entry name" value="PROTEIN ABCI12, CHLOROPLASTIC"/>
    <property type="match status" value="1"/>
</dbReference>
<keyword evidence="2 5" id="KW-0812">Transmembrane</keyword>